<feature type="region of interest" description="Disordered" evidence="2">
    <location>
        <begin position="58"/>
        <end position="77"/>
    </location>
</feature>
<feature type="compositionally biased region" description="Low complexity" evidence="2">
    <location>
        <begin position="13"/>
        <end position="26"/>
    </location>
</feature>
<reference evidence="3 4" key="1">
    <citation type="journal article" date="2018" name="Nat. Ecol. Evol.">
        <title>Pezizomycetes genomes reveal the molecular basis of ectomycorrhizal truffle lifestyle.</title>
        <authorList>
            <person name="Murat C."/>
            <person name="Payen T."/>
            <person name="Noel B."/>
            <person name="Kuo A."/>
            <person name="Morin E."/>
            <person name="Chen J."/>
            <person name="Kohler A."/>
            <person name="Krizsan K."/>
            <person name="Balestrini R."/>
            <person name="Da Silva C."/>
            <person name="Montanini B."/>
            <person name="Hainaut M."/>
            <person name="Levati E."/>
            <person name="Barry K.W."/>
            <person name="Belfiori B."/>
            <person name="Cichocki N."/>
            <person name="Clum A."/>
            <person name="Dockter R.B."/>
            <person name="Fauchery L."/>
            <person name="Guy J."/>
            <person name="Iotti M."/>
            <person name="Le Tacon F."/>
            <person name="Lindquist E.A."/>
            <person name="Lipzen A."/>
            <person name="Malagnac F."/>
            <person name="Mello A."/>
            <person name="Molinier V."/>
            <person name="Miyauchi S."/>
            <person name="Poulain J."/>
            <person name="Riccioni C."/>
            <person name="Rubini A."/>
            <person name="Sitrit Y."/>
            <person name="Splivallo R."/>
            <person name="Traeger S."/>
            <person name="Wang M."/>
            <person name="Zifcakova L."/>
            <person name="Wipf D."/>
            <person name="Zambonelli A."/>
            <person name="Paolocci F."/>
            <person name="Nowrousian M."/>
            <person name="Ottonello S."/>
            <person name="Baldrian P."/>
            <person name="Spatafora J.W."/>
            <person name="Henrissat B."/>
            <person name="Nagy L.G."/>
            <person name="Aury J.M."/>
            <person name="Wincker P."/>
            <person name="Grigoriev I.V."/>
            <person name="Bonfante P."/>
            <person name="Martin F.M."/>
        </authorList>
    </citation>
    <scope>NUCLEOTIDE SEQUENCE [LARGE SCALE GENOMIC DNA]</scope>
    <source>
        <strain evidence="3 4">ATCC MYA-4762</strain>
    </source>
</reference>
<evidence type="ECO:0000256" key="1">
    <source>
        <dbReference type="SAM" id="Coils"/>
    </source>
</evidence>
<dbReference type="OrthoDB" id="10555965at2759"/>
<keyword evidence="4" id="KW-1185">Reference proteome</keyword>
<dbReference type="InParanoid" id="A0A3N4LIS0"/>
<feature type="coiled-coil region" evidence="1">
    <location>
        <begin position="301"/>
        <end position="357"/>
    </location>
</feature>
<feature type="compositionally biased region" description="Polar residues" evidence="2">
    <location>
        <begin position="60"/>
        <end position="69"/>
    </location>
</feature>
<evidence type="ECO:0000313" key="3">
    <source>
        <dbReference type="EMBL" id="RPB22804.1"/>
    </source>
</evidence>
<feature type="region of interest" description="Disordered" evidence="2">
    <location>
        <begin position="1"/>
        <end position="44"/>
    </location>
</feature>
<feature type="coiled-coil region" evidence="1">
    <location>
        <begin position="229"/>
        <end position="256"/>
    </location>
</feature>
<dbReference type="AlphaFoldDB" id="A0A3N4LIS0"/>
<name>A0A3N4LIS0_9PEZI</name>
<sequence>MLSSAWATGPPRSQSAAGDGPSPSAAGLGGAVGTPTRASVAEDGLFTPYEQRLFGRAMEGSQSPDSVQGNPKPATVSLATPQGSMICNCSLTPLLSRHAPPITNESWPRHPLVHQRTCPKSPYFRPGHPTPRGQKRQRKIPENGLTTGLTPFLPNQAGPSRFLGNAFTPVKTKFYNTSWNNVQSEEEQINRGQGNVAAGQNTGNVTLGRGPNTSIYDYREPALPIHTDLEDWEKRYLLAESRAKDLLREKQEREEEINVRTEILYAEAMQRRNAWWGAQRIQKLRELEENRQQEQKGQEEYQRWVQREQELRNRRDQQRQDAERERARLFQQQQQAVEQERLQRDIAEQERQQYRRQQYSQWQPLYQGFNEGILVWARGRPSRVLLASKLTQHLSQLRRLLALWEVLILRPLQLFGVSAPESHKGEWSGLHGPRLGQASPREFRLL</sequence>
<evidence type="ECO:0000313" key="4">
    <source>
        <dbReference type="Proteomes" id="UP000267821"/>
    </source>
</evidence>
<dbReference type="EMBL" id="ML121549">
    <property type="protein sequence ID" value="RPB22804.1"/>
    <property type="molecule type" value="Genomic_DNA"/>
</dbReference>
<gene>
    <name evidence="3" type="ORF">L211DRAFT_869002</name>
</gene>
<dbReference type="Proteomes" id="UP000267821">
    <property type="component" value="Unassembled WGS sequence"/>
</dbReference>
<accession>A0A3N4LIS0</accession>
<evidence type="ECO:0000256" key="2">
    <source>
        <dbReference type="SAM" id="MobiDB-lite"/>
    </source>
</evidence>
<feature type="region of interest" description="Disordered" evidence="2">
    <location>
        <begin position="117"/>
        <end position="140"/>
    </location>
</feature>
<organism evidence="3 4">
    <name type="scientific">Terfezia boudieri ATCC MYA-4762</name>
    <dbReference type="NCBI Taxonomy" id="1051890"/>
    <lineage>
        <taxon>Eukaryota</taxon>
        <taxon>Fungi</taxon>
        <taxon>Dikarya</taxon>
        <taxon>Ascomycota</taxon>
        <taxon>Pezizomycotina</taxon>
        <taxon>Pezizomycetes</taxon>
        <taxon>Pezizales</taxon>
        <taxon>Pezizaceae</taxon>
        <taxon>Terfezia</taxon>
    </lineage>
</organism>
<keyword evidence="1" id="KW-0175">Coiled coil</keyword>
<proteinExistence type="predicted"/>
<protein>
    <submittedName>
        <fullName evidence="3">Uncharacterized protein</fullName>
    </submittedName>
</protein>